<reference evidence="3" key="1">
    <citation type="submission" date="2025-08" db="UniProtKB">
        <authorList>
            <consortium name="Ensembl"/>
        </authorList>
    </citation>
    <scope>IDENTIFICATION</scope>
</reference>
<dbReference type="InterPro" id="IPR013783">
    <property type="entry name" value="Ig-like_fold"/>
</dbReference>
<dbReference type="InterPro" id="IPR001102">
    <property type="entry name" value="Transglutaminase_N"/>
</dbReference>
<dbReference type="SUPFAM" id="SSF81296">
    <property type="entry name" value="E set domains"/>
    <property type="match status" value="1"/>
</dbReference>
<dbReference type="Ensembl" id="ENSXCOT00000023602.1">
    <property type="protein sequence ID" value="ENSXCOP00000023323.1"/>
    <property type="gene ID" value="ENSXCOG00000017416.1"/>
</dbReference>
<reference evidence="3" key="2">
    <citation type="submission" date="2025-09" db="UniProtKB">
        <authorList>
            <consortium name="Ensembl"/>
        </authorList>
    </citation>
    <scope>IDENTIFICATION</scope>
</reference>
<organism evidence="3 4">
    <name type="scientific">Xiphophorus couchianus</name>
    <name type="common">Monterrey platyfish</name>
    <dbReference type="NCBI Taxonomy" id="32473"/>
    <lineage>
        <taxon>Eukaryota</taxon>
        <taxon>Metazoa</taxon>
        <taxon>Chordata</taxon>
        <taxon>Craniata</taxon>
        <taxon>Vertebrata</taxon>
        <taxon>Euteleostomi</taxon>
        <taxon>Actinopterygii</taxon>
        <taxon>Neopterygii</taxon>
        <taxon>Teleostei</taxon>
        <taxon>Neoteleostei</taxon>
        <taxon>Acanthomorphata</taxon>
        <taxon>Ovalentaria</taxon>
        <taxon>Atherinomorphae</taxon>
        <taxon>Cyprinodontiformes</taxon>
        <taxon>Poeciliidae</taxon>
        <taxon>Poeciliinae</taxon>
        <taxon>Xiphophorus</taxon>
    </lineage>
</organism>
<evidence type="ECO:0000313" key="3">
    <source>
        <dbReference type="Ensembl" id="ENSXCOP00000023323.1"/>
    </source>
</evidence>
<accession>A0A3B5MG78</accession>
<sequence length="79" mass="8891">SSKKSKILQILHEISVTELIVRRGQAFKLTLKLTQPFNLGFDQLIMTVGTGWSCGFTALSLERRKLPTADVNWLCGEKK</sequence>
<dbReference type="InterPro" id="IPR014756">
    <property type="entry name" value="Ig_E-set"/>
</dbReference>
<proteinExistence type="inferred from homology"/>
<protein>
    <recommendedName>
        <fullName evidence="2">Transglutaminase N-terminal domain-containing protein</fullName>
    </recommendedName>
</protein>
<feature type="domain" description="Transglutaminase N-terminal" evidence="2">
    <location>
        <begin position="13"/>
        <end position="51"/>
    </location>
</feature>
<dbReference type="Proteomes" id="UP000261380">
    <property type="component" value="Unplaced"/>
</dbReference>
<comment type="similarity">
    <text evidence="1">Belongs to the transglutaminase superfamily. Transglutaminase family.</text>
</comment>
<evidence type="ECO:0000259" key="2">
    <source>
        <dbReference type="Pfam" id="PF00868"/>
    </source>
</evidence>
<dbReference type="AlphaFoldDB" id="A0A3B5MG78"/>
<dbReference type="Gene3D" id="2.60.40.10">
    <property type="entry name" value="Immunoglobulins"/>
    <property type="match status" value="1"/>
</dbReference>
<dbReference type="GO" id="GO:0007399">
    <property type="term" value="P:nervous system development"/>
    <property type="evidence" value="ECO:0007669"/>
    <property type="project" value="UniProtKB-ARBA"/>
</dbReference>
<dbReference type="Pfam" id="PF00868">
    <property type="entry name" value="Transglut_N"/>
    <property type="match status" value="1"/>
</dbReference>
<keyword evidence="4" id="KW-1185">Reference proteome</keyword>
<evidence type="ECO:0000313" key="4">
    <source>
        <dbReference type="Proteomes" id="UP000261380"/>
    </source>
</evidence>
<dbReference type="GeneTree" id="ENSGT01110000271597"/>
<name>A0A3B5MG78_9TELE</name>
<evidence type="ECO:0000256" key="1">
    <source>
        <dbReference type="ARBA" id="ARBA00005968"/>
    </source>
</evidence>